<reference evidence="4 5" key="1">
    <citation type="journal article" date="2007" name="Science">
        <title>Sea anemone genome reveals ancestral eumetazoan gene repertoire and genomic organization.</title>
        <authorList>
            <person name="Putnam N.H."/>
            <person name="Srivastava M."/>
            <person name="Hellsten U."/>
            <person name="Dirks B."/>
            <person name="Chapman J."/>
            <person name="Salamov A."/>
            <person name="Terry A."/>
            <person name="Shapiro H."/>
            <person name="Lindquist E."/>
            <person name="Kapitonov V.V."/>
            <person name="Jurka J."/>
            <person name="Genikhovich G."/>
            <person name="Grigoriev I.V."/>
            <person name="Lucas S.M."/>
            <person name="Steele R.E."/>
            <person name="Finnerty J.R."/>
            <person name="Technau U."/>
            <person name="Martindale M.Q."/>
            <person name="Rokhsar D.S."/>
        </authorList>
    </citation>
    <scope>NUCLEOTIDE SEQUENCE [LARGE SCALE GENOMIC DNA]</scope>
    <source>
        <strain evidence="5">CH2 X CH6</strain>
    </source>
</reference>
<organism evidence="4 5">
    <name type="scientific">Nematostella vectensis</name>
    <name type="common">Starlet sea anemone</name>
    <dbReference type="NCBI Taxonomy" id="45351"/>
    <lineage>
        <taxon>Eukaryota</taxon>
        <taxon>Metazoa</taxon>
        <taxon>Cnidaria</taxon>
        <taxon>Anthozoa</taxon>
        <taxon>Hexacorallia</taxon>
        <taxon>Actiniaria</taxon>
        <taxon>Edwardsiidae</taxon>
        <taxon>Nematostella</taxon>
    </lineage>
</organism>
<dbReference type="PhylomeDB" id="A7S317"/>
<dbReference type="eggNOG" id="KOG4228">
    <property type="taxonomic scope" value="Eukaryota"/>
</dbReference>
<feature type="region of interest" description="Disordered" evidence="1">
    <location>
        <begin position="442"/>
        <end position="587"/>
    </location>
</feature>
<gene>
    <name evidence="4" type="ORF">NEMVEDRAFT_v1g242500</name>
</gene>
<feature type="compositionally biased region" description="Polar residues" evidence="1">
    <location>
        <begin position="509"/>
        <end position="557"/>
    </location>
</feature>
<feature type="domain" description="Fibronectin type-III" evidence="3">
    <location>
        <begin position="105"/>
        <end position="197"/>
    </location>
</feature>
<feature type="transmembrane region" description="Helical" evidence="2">
    <location>
        <begin position="679"/>
        <end position="702"/>
    </location>
</feature>
<dbReference type="InterPro" id="IPR003961">
    <property type="entry name" value="FN3_dom"/>
</dbReference>
<dbReference type="PANTHER" id="PTHR46957">
    <property type="entry name" value="CYTOKINE RECEPTOR"/>
    <property type="match status" value="1"/>
</dbReference>
<keyword evidence="2" id="KW-0812">Transmembrane</keyword>
<dbReference type="InterPro" id="IPR050713">
    <property type="entry name" value="RTP_Phos/Ushers"/>
</dbReference>
<dbReference type="SMART" id="SM00060">
    <property type="entry name" value="FN3"/>
    <property type="match status" value="3"/>
</dbReference>
<dbReference type="InterPro" id="IPR013783">
    <property type="entry name" value="Ig-like_fold"/>
</dbReference>
<protein>
    <recommendedName>
        <fullName evidence="3">Fibronectin type-III domain-containing protein</fullName>
    </recommendedName>
</protein>
<dbReference type="HOGENOM" id="CLU_361048_0_0_1"/>
<evidence type="ECO:0000313" key="4">
    <source>
        <dbReference type="EMBL" id="EDO41880.1"/>
    </source>
</evidence>
<feature type="region of interest" description="Disordered" evidence="1">
    <location>
        <begin position="746"/>
        <end position="775"/>
    </location>
</feature>
<feature type="region of interest" description="Disordered" evidence="1">
    <location>
        <begin position="283"/>
        <end position="349"/>
    </location>
</feature>
<keyword evidence="2" id="KW-1133">Transmembrane helix</keyword>
<dbReference type="Gene3D" id="2.60.40.10">
    <property type="entry name" value="Immunoglobulins"/>
    <property type="match status" value="3"/>
</dbReference>
<feature type="compositionally biased region" description="Polar residues" evidence="1">
    <location>
        <begin position="565"/>
        <end position="587"/>
    </location>
</feature>
<name>A7S317_NEMVE</name>
<dbReference type="InterPro" id="IPR036116">
    <property type="entry name" value="FN3_sf"/>
</dbReference>
<dbReference type="InParanoid" id="A7S317"/>
<evidence type="ECO:0000259" key="3">
    <source>
        <dbReference type="PROSITE" id="PS50853"/>
    </source>
</evidence>
<dbReference type="Proteomes" id="UP000001593">
    <property type="component" value="Unassembled WGS sequence"/>
</dbReference>
<feature type="compositionally biased region" description="Polar residues" evidence="1">
    <location>
        <begin position="469"/>
        <end position="501"/>
    </location>
</feature>
<dbReference type="AlphaFoldDB" id="A7S317"/>
<dbReference type="EMBL" id="DS469571">
    <property type="protein sequence ID" value="EDO41880.1"/>
    <property type="molecule type" value="Genomic_DNA"/>
</dbReference>
<dbReference type="Pfam" id="PF00041">
    <property type="entry name" value="fn3"/>
    <property type="match status" value="1"/>
</dbReference>
<accession>A7S317</accession>
<keyword evidence="5" id="KW-1185">Reference proteome</keyword>
<evidence type="ECO:0000256" key="2">
    <source>
        <dbReference type="SAM" id="Phobius"/>
    </source>
</evidence>
<dbReference type="SUPFAM" id="SSF49265">
    <property type="entry name" value="Fibronectin type III"/>
    <property type="match status" value="4"/>
</dbReference>
<dbReference type="PROSITE" id="PS50853">
    <property type="entry name" value="FN3"/>
    <property type="match status" value="1"/>
</dbReference>
<feature type="compositionally biased region" description="Basic and acidic residues" evidence="1">
    <location>
        <begin position="758"/>
        <end position="767"/>
    </location>
</feature>
<dbReference type="PANTHER" id="PTHR46957:SF1">
    <property type="entry name" value="PHOSPHATIDYLINOSITOL PHOSPHATASE PTPRQ"/>
    <property type="match status" value="1"/>
</dbReference>
<proteinExistence type="predicted"/>
<dbReference type="CDD" id="cd00063">
    <property type="entry name" value="FN3"/>
    <property type="match status" value="3"/>
</dbReference>
<sequence>MEDAPTRVMRTCKFTSMAVLVALIGKFTSMAVPITLVGNVTRMAVPITLGYRVLLDGKVYASTTSTTKWVCGLSPATQYQIGVLAQSVAGDGPASVKVITLPALRPTTPRVLMGEAKSSRSIQLTWQAPAKINGKLLNYAVYQMLPSSWAVPRQVLGTSYLVTGLLPYTQYQFAVAANNSVGLGALSSPILVTTREEIPDAPKYVTAEVVQPESATIKITWSQPKHPNGVITGYKGFATTSPGGCPRNNYTQGVPTQQLHPGVPTQQLHPGGYPRNNYTQGVPTQQLHPGGTHATTTPRRYPRNNHTQGVPTQQLYPGGTHATTTPRGYPRNNYTQGGTHATTTPRGYPRNNYTQEVPTQQLHPGGTHATTTPRGYLRNNYTQGVPTQQLHPGVPDAPKYVTAKVVQPESATIKITWSQPKHPNGVITGYKVCNNFTRGVPTQQLYPGGTHATTTPRGTHATTTPRGVPTQQLRPGGTHATTTPRGYPRNNYTQEVPTQQLHPGGYPRNNYTQGVPTQQLHPGGTHATTTPRGYPRNNYTQGVPTQQLHPGVPTQQLHPGGYPRNNYTQGVPTQQLHPGGTHATTTPRGERVAALEVQAALVFFNILPAFKSPGKSIQQVILALNQTFNVGKTGKTVAGSLRWIKTYLGPEPTTAVPNNKPGVIGAQRSGSSQSEKRTLALAIAIPISLIVLALMVGMAFYYRKYKNLEKHYTNMSSIYRAHNDELNIVYPADMHEDPHDRELLQNDIKTSSKKKRSHKDEERVPLEEHDELALV</sequence>
<feature type="compositionally biased region" description="Low complexity" evidence="1">
    <location>
        <begin position="448"/>
        <end position="467"/>
    </location>
</feature>
<dbReference type="PRINTS" id="PR00014">
    <property type="entry name" value="FNTYPEIII"/>
</dbReference>
<evidence type="ECO:0000256" key="1">
    <source>
        <dbReference type="SAM" id="MobiDB-lite"/>
    </source>
</evidence>
<evidence type="ECO:0000313" key="5">
    <source>
        <dbReference type="Proteomes" id="UP000001593"/>
    </source>
</evidence>
<keyword evidence="2" id="KW-0472">Membrane</keyword>